<name>A0ACA9SVS5_9GLOM</name>
<comment type="caution">
    <text evidence="1">The sequence shown here is derived from an EMBL/GenBank/DDBJ whole genome shotgun (WGS) entry which is preliminary data.</text>
</comment>
<evidence type="ECO:0000313" key="2">
    <source>
        <dbReference type="Proteomes" id="UP000789920"/>
    </source>
</evidence>
<sequence length="73" mass="8414">FRLSAYSQQIPFSVKSSDFNSNYFTLKQVLHHGGTSPKTKNLFRKLEINPQNRQSIFTQFSFTASLGDNYHVV</sequence>
<feature type="non-terminal residue" evidence="1">
    <location>
        <position position="1"/>
    </location>
</feature>
<gene>
    <name evidence="1" type="ORF">RPERSI_LOCUS35216</name>
</gene>
<feature type="non-terminal residue" evidence="1">
    <location>
        <position position="73"/>
    </location>
</feature>
<dbReference type="Proteomes" id="UP000789920">
    <property type="component" value="Unassembled WGS sequence"/>
</dbReference>
<proteinExistence type="predicted"/>
<keyword evidence="2" id="KW-1185">Reference proteome</keyword>
<accession>A0ACA9SVS5</accession>
<organism evidence="1 2">
    <name type="scientific">Racocetra persica</name>
    <dbReference type="NCBI Taxonomy" id="160502"/>
    <lineage>
        <taxon>Eukaryota</taxon>
        <taxon>Fungi</taxon>
        <taxon>Fungi incertae sedis</taxon>
        <taxon>Mucoromycota</taxon>
        <taxon>Glomeromycotina</taxon>
        <taxon>Glomeromycetes</taxon>
        <taxon>Diversisporales</taxon>
        <taxon>Gigasporaceae</taxon>
        <taxon>Racocetra</taxon>
    </lineage>
</organism>
<dbReference type="EMBL" id="CAJVQC010161654">
    <property type="protein sequence ID" value="CAG8848631.1"/>
    <property type="molecule type" value="Genomic_DNA"/>
</dbReference>
<protein>
    <submittedName>
        <fullName evidence="1">24828_t:CDS:1</fullName>
    </submittedName>
</protein>
<reference evidence="1" key="1">
    <citation type="submission" date="2021-06" db="EMBL/GenBank/DDBJ databases">
        <authorList>
            <person name="Kallberg Y."/>
            <person name="Tangrot J."/>
            <person name="Rosling A."/>
        </authorList>
    </citation>
    <scope>NUCLEOTIDE SEQUENCE</scope>
    <source>
        <strain evidence="1">MA461A</strain>
    </source>
</reference>
<evidence type="ECO:0000313" key="1">
    <source>
        <dbReference type="EMBL" id="CAG8848631.1"/>
    </source>
</evidence>